<dbReference type="GO" id="GO:0004798">
    <property type="term" value="F:dTMP kinase activity"/>
    <property type="evidence" value="ECO:0007669"/>
    <property type="project" value="UniProtKB-UniRule"/>
</dbReference>
<evidence type="ECO:0000256" key="3">
    <source>
        <dbReference type="ARBA" id="ARBA00017144"/>
    </source>
</evidence>
<evidence type="ECO:0000256" key="8">
    <source>
        <dbReference type="ARBA" id="ARBA00022840"/>
    </source>
</evidence>
<proteinExistence type="inferred from homology"/>
<dbReference type="CDD" id="cd01672">
    <property type="entry name" value="TMPK"/>
    <property type="match status" value="1"/>
</dbReference>
<comment type="function">
    <text evidence="10">Phosphorylation of dTMP to form dTDP in both de novo and salvage pathways of dTTP synthesis.</text>
</comment>
<dbReference type="HAMAP" id="MF_00165">
    <property type="entry name" value="Thymidylate_kinase"/>
    <property type="match status" value="1"/>
</dbReference>
<evidence type="ECO:0000256" key="10">
    <source>
        <dbReference type="HAMAP-Rule" id="MF_00165"/>
    </source>
</evidence>
<comment type="caution">
    <text evidence="10">Lacks conserved residue(s) required for the propagation of feature annotation.</text>
</comment>
<name>A0A9D1GAJ4_9FIRM</name>
<dbReference type="EC" id="2.7.4.9" evidence="2 10"/>
<reference evidence="12" key="2">
    <citation type="journal article" date="2021" name="PeerJ">
        <title>Extensive microbial diversity within the chicken gut microbiome revealed by metagenomics and culture.</title>
        <authorList>
            <person name="Gilroy R."/>
            <person name="Ravi A."/>
            <person name="Getino M."/>
            <person name="Pursley I."/>
            <person name="Horton D.L."/>
            <person name="Alikhan N.F."/>
            <person name="Baker D."/>
            <person name="Gharbi K."/>
            <person name="Hall N."/>
            <person name="Watson M."/>
            <person name="Adriaenssens E.M."/>
            <person name="Foster-Nyarko E."/>
            <person name="Jarju S."/>
            <person name="Secka A."/>
            <person name="Antonio M."/>
            <person name="Oren A."/>
            <person name="Chaudhuri R.R."/>
            <person name="La Ragione R."/>
            <person name="Hildebrand F."/>
            <person name="Pallen M.J."/>
        </authorList>
    </citation>
    <scope>NUCLEOTIDE SEQUENCE</scope>
    <source>
        <strain evidence="12">CHK195-26880</strain>
    </source>
</reference>
<evidence type="ECO:0000256" key="6">
    <source>
        <dbReference type="ARBA" id="ARBA00022741"/>
    </source>
</evidence>
<evidence type="ECO:0000259" key="11">
    <source>
        <dbReference type="Pfam" id="PF02223"/>
    </source>
</evidence>
<evidence type="ECO:0000313" key="12">
    <source>
        <dbReference type="EMBL" id="HIT37281.1"/>
    </source>
</evidence>
<feature type="domain" description="Thymidylate kinase-like" evidence="11">
    <location>
        <begin position="7"/>
        <end position="151"/>
    </location>
</feature>
<dbReference type="EMBL" id="DVKQ01000028">
    <property type="protein sequence ID" value="HIT37281.1"/>
    <property type="molecule type" value="Genomic_DNA"/>
</dbReference>
<dbReference type="GO" id="GO:0006235">
    <property type="term" value="P:dTTP biosynthetic process"/>
    <property type="evidence" value="ECO:0007669"/>
    <property type="project" value="UniProtKB-UniRule"/>
</dbReference>
<evidence type="ECO:0000256" key="1">
    <source>
        <dbReference type="ARBA" id="ARBA00009776"/>
    </source>
</evidence>
<dbReference type="Gene3D" id="3.40.50.300">
    <property type="entry name" value="P-loop containing nucleotide triphosphate hydrolases"/>
    <property type="match status" value="1"/>
</dbReference>
<dbReference type="PANTHER" id="PTHR10344">
    <property type="entry name" value="THYMIDYLATE KINASE"/>
    <property type="match status" value="1"/>
</dbReference>
<comment type="similarity">
    <text evidence="1 10">Belongs to the thymidylate kinase family.</text>
</comment>
<keyword evidence="7 10" id="KW-0418">Kinase</keyword>
<protein>
    <recommendedName>
        <fullName evidence="3 10">Thymidylate kinase</fullName>
        <ecNumber evidence="2 10">2.7.4.9</ecNumber>
    </recommendedName>
    <alternativeName>
        <fullName evidence="10">dTMP kinase</fullName>
    </alternativeName>
</protein>
<dbReference type="InterPro" id="IPR039430">
    <property type="entry name" value="Thymidylate_kin-like_dom"/>
</dbReference>
<dbReference type="InterPro" id="IPR027417">
    <property type="entry name" value="P-loop_NTPase"/>
</dbReference>
<evidence type="ECO:0000256" key="2">
    <source>
        <dbReference type="ARBA" id="ARBA00012980"/>
    </source>
</evidence>
<keyword evidence="6 10" id="KW-0547">Nucleotide-binding</keyword>
<comment type="caution">
    <text evidence="12">The sequence shown here is derived from an EMBL/GenBank/DDBJ whole genome shotgun (WGS) entry which is preliminary data.</text>
</comment>
<organism evidence="12 13">
    <name type="scientific">Candidatus Onthousia faecipullorum</name>
    <dbReference type="NCBI Taxonomy" id="2840887"/>
    <lineage>
        <taxon>Bacteria</taxon>
        <taxon>Bacillati</taxon>
        <taxon>Bacillota</taxon>
        <taxon>Bacilli</taxon>
        <taxon>Candidatus Onthousia</taxon>
    </lineage>
</organism>
<dbReference type="InterPro" id="IPR018094">
    <property type="entry name" value="Thymidylate_kinase"/>
</dbReference>
<dbReference type="GO" id="GO:0005524">
    <property type="term" value="F:ATP binding"/>
    <property type="evidence" value="ECO:0007669"/>
    <property type="project" value="UniProtKB-UniRule"/>
</dbReference>
<gene>
    <name evidence="10" type="primary">tmk</name>
    <name evidence="12" type="ORF">IAB59_02225</name>
</gene>
<dbReference type="PANTHER" id="PTHR10344:SF4">
    <property type="entry name" value="UMP-CMP KINASE 2, MITOCHONDRIAL"/>
    <property type="match status" value="1"/>
</dbReference>
<comment type="catalytic activity">
    <reaction evidence="9 10">
        <text>dTMP + ATP = dTDP + ADP</text>
        <dbReference type="Rhea" id="RHEA:13517"/>
        <dbReference type="ChEBI" id="CHEBI:30616"/>
        <dbReference type="ChEBI" id="CHEBI:58369"/>
        <dbReference type="ChEBI" id="CHEBI:63528"/>
        <dbReference type="ChEBI" id="CHEBI:456216"/>
        <dbReference type="EC" id="2.7.4.9"/>
    </reaction>
</comment>
<dbReference type="Proteomes" id="UP000886833">
    <property type="component" value="Unassembled WGS sequence"/>
</dbReference>
<dbReference type="GO" id="GO:0005829">
    <property type="term" value="C:cytosol"/>
    <property type="evidence" value="ECO:0007669"/>
    <property type="project" value="TreeGrafter"/>
</dbReference>
<dbReference type="SUPFAM" id="SSF52540">
    <property type="entry name" value="P-loop containing nucleoside triphosphate hydrolases"/>
    <property type="match status" value="1"/>
</dbReference>
<sequence>MGKIIVIEGIEGSGKETQSKLLVDSLNKLGLKAIEFSFPMYDTPTGRIFKDCLLSNNSYFPCKLDTLDPELVCLYTAADRKYNIKTIEKYLNDNYIVVINRYTSSNMANQASKYENPDDRFYMYQWIDKLEYWLLKLPKPDYTILLNMPYKYNNQLSFDLVDNSKEKRVLEAYLELAGLYNWDVIDCIAYNKEKTIEEIHKEIIELLKNKGII</sequence>
<reference evidence="12" key="1">
    <citation type="submission" date="2020-10" db="EMBL/GenBank/DDBJ databases">
        <authorList>
            <person name="Gilroy R."/>
        </authorList>
    </citation>
    <scope>NUCLEOTIDE SEQUENCE</scope>
    <source>
        <strain evidence="12">CHK195-26880</strain>
    </source>
</reference>
<dbReference type="Pfam" id="PF02223">
    <property type="entry name" value="Thymidylate_kin"/>
    <property type="match status" value="1"/>
</dbReference>
<dbReference type="GO" id="GO:0006233">
    <property type="term" value="P:dTDP biosynthetic process"/>
    <property type="evidence" value="ECO:0007669"/>
    <property type="project" value="InterPro"/>
</dbReference>
<keyword evidence="4 10" id="KW-0808">Transferase</keyword>
<evidence type="ECO:0000256" key="5">
    <source>
        <dbReference type="ARBA" id="ARBA00022727"/>
    </source>
</evidence>
<dbReference type="AlphaFoldDB" id="A0A9D1GAJ4"/>
<evidence type="ECO:0000313" key="13">
    <source>
        <dbReference type="Proteomes" id="UP000886833"/>
    </source>
</evidence>
<evidence type="ECO:0000256" key="4">
    <source>
        <dbReference type="ARBA" id="ARBA00022679"/>
    </source>
</evidence>
<keyword evidence="8 10" id="KW-0067">ATP-binding</keyword>
<evidence type="ECO:0000256" key="7">
    <source>
        <dbReference type="ARBA" id="ARBA00022777"/>
    </source>
</evidence>
<dbReference type="GO" id="GO:0006227">
    <property type="term" value="P:dUDP biosynthetic process"/>
    <property type="evidence" value="ECO:0007669"/>
    <property type="project" value="TreeGrafter"/>
</dbReference>
<evidence type="ECO:0000256" key="9">
    <source>
        <dbReference type="ARBA" id="ARBA00048743"/>
    </source>
</evidence>
<keyword evidence="5 10" id="KW-0545">Nucleotide biosynthesis</keyword>
<accession>A0A9D1GAJ4</accession>